<proteinExistence type="predicted"/>
<sequence>MTIAEGLSFGCPLSRAPILGASSLFAAFLSRIHPSEVRL</sequence>
<protein>
    <submittedName>
        <fullName evidence="1">Uncharacterized protein</fullName>
    </submittedName>
</protein>
<accession>A0A7W8HN08</accession>
<reference evidence="1 2" key="1">
    <citation type="submission" date="2020-08" db="EMBL/GenBank/DDBJ databases">
        <title>Genomic Encyclopedia of Type Strains, Phase IV (KMG-IV): sequencing the most valuable type-strain genomes for metagenomic binning, comparative biology and taxonomic classification.</title>
        <authorList>
            <person name="Goeker M."/>
        </authorList>
    </citation>
    <scope>NUCLEOTIDE SEQUENCE [LARGE SCALE GENOMIC DNA]</scope>
    <source>
        <strain evidence="1 2">DSM 26376</strain>
    </source>
</reference>
<dbReference type="EMBL" id="JACHGA010000001">
    <property type="protein sequence ID" value="MBB5274371.1"/>
    <property type="molecule type" value="Genomic_DNA"/>
</dbReference>
<keyword evidence="2" id="KW-1185">Reference proteome</keyword>
<evidence type="ECO:0000313" key="2">
    <source>
        <dbReference type="Proteomes" id="UP000550895"/>
    </source>
</evidence>
<name>A0A7W8HN08_9HYPH</name>
<comment type="caution">
    <text evidence="1">The sequence shown here is derived from an EMBL/GenBank/DDBJ whole genome shotgun (WGS) entry which is preliminary data.</text>
</comment>
<organism evidence="1 2">
    <name type="scientific">Rhizobium rosettiformans</name>
    <dbReference type="NCBI Taxonomy" id="1368430"/>
    <lineage>
        <taxon>Bacteria</taxon>
        <taxon>Pseudomonadati</taxon>
        <taxon>Pseudomonadota</taxon>
        <taxon>Alphaproteobacteria</taxon>
        <taxon>Hyphomicrobiales</taxon>
        <taxon>Rhizobiaceae</taxon>
        <taxon>Rhizobium/Agrobacterium group</taxon>
        <taxon>Rhizobium</taxon>
    </lineage>
</organism>
<dbReference type="Proteomes" id="UP000550895">
    <property type="component" value="Unassembled WGS sequence"/>
</dbReference>
<dbReference type="AlphaFoldDB" id="A0A7W8HN08"/>
<evidence type="ECO:0000313" key="1">
    <source>
        <dbReference type="EMBL" id="MBB5274371.1"/>
    </source>
</evidence>
<gene>
    <name evidence="1" type="ORF">HNR26_000409</name>
</gene>